<feature type="compositionally biased region" description="Basic and acidic residues" evidence="1">
    <location>
        <begin position="334"/>
        <end position="345"/>
    </location>
</feature>
<accession>A0A9P4LZG7</accession>
<feature type="region of interest" description="Disordered" evidence="1">
    <location>
        <begin position="315"/>
        <end position="345"/>
    </location>
</feature>
<dbReference type="EMBL" id="ML978717">
    <property type="protein sequence ID" value="KAF2088096.1"/>
    <property type="molecule type" value="Genomic_DNA"/>
</dbReference>
<sequence length="345" mass="38208">MFQISSLTHSRRPTGLAFALLSFTIFALLLWSRGSHTSISFVPQAVRDGTENATLGFETILAVSNVKSWRSDGLQRAAWRTGMRVSIPPQSRPTEDEINEFLGRSHSGTLNYGSAVAWLAHLQVLEMAANHSSTLIMEDDSDWDVAIHSQTAAIAASVRDLTHPTKPADEWPYGENWDVLWLGHCGEKLPEDGEEDYIWFHDSTVPDGIASYEPRIEHPNSTRIVQHAIGPICTFAYAVTAASAQKILAMEHGTEQAFDLFMHTRCKDGRLDCISVNPEVFHHHRAVGLPESLVNAGDRFEGTANSTENIMHSARCNVDSPPDSDVQETGAFLAHRDRDGDDVRH</sequence>
<evidence type="ECO:0000256" key="1">
    <source>
        <dbReference type="SAM" id="MobiDB-lite"/>
    </source>
</evidence>
<name>A0A9P4LZG7_9PEZI</name>
<protein>
    <submittedName>
        <fullName evidence="2">Glycosyltransferase family 25 protein</fullName>
    </submittedName>
</protein>
<evidence type="ECO:0000313" key="3">
    <source>
        <dbReference type="Proteomes" id="UP000799776"/>
    </source>
</evidence>
<organism evidence="2 3">
    <name type="scientific">Saccharata proteae CBS 121410</name>
    <dbReference type="NCBI Taxonomy" id="1314787"/>
    <lineage>
        <taxon>Eukaryota</taxon>
        <taxon>Fungi</taxon>
        <taxon>Dikarya</taxon>
        <taxon>Ascomycota</taxon>
        <taxon>Pezizomycotina</taxon>
        <taxon>Dothideomycetes</taxon>
        <taxon>Dothideomycetes incertae sedis</taxon>
        <taxon>Botryosphaeriales</taxon>
        <taxon>Saccharataceae</taxon>
        <taxon>Saccharata</taxon>
    </lineage>
</organism>
<dbReference type="AlphaFoldDB" id="A0A9P4LZG7"/>
<comment type="caution">
    <text evidence="2">The sequence shown here is derived from an EMBL/GenBank/DDBJ whole genome shotgun (WGS) entry which is preliminary data.</text>
</comment>
<dbReference type="Proteomes" id="UP000799776">
    <property type="component" value="Unassembled WGS sequence"/>
</dbReference>
<proteinExistence type="predicted"/>
<evidence type="ECO:0000313" key="2">
    <source>
        <dbReference type="EMBL" id="KAF2088096.1"/>
    </source>
</evidence>
<gene>
    <name evidence="2" type="ORF">K490DRAFT_56116</name>
</gene>
<keyword evidence="3" id="KW-1185">Reference proteome</keyword>
<reference evidence="2" key="1">
    <citation type="journal article" date="2020" name="Stud. Mycol.">
        <title>101 Dothideomycetes genomes: a test case for predicting lifestyles and emergence of pathogens.</title>
        <authorList>
            <person name="Haridas S."/>
            <person name="Albert R."/>
            <person name="Binder M."/>
            <person name="Bloem J."/>
            <person name="Labutti K."/>
            <person name="Salamov A."/>
            <person name="Andreopoulos B."/>
            <person name="Baker S."/>
            <person name="Barry K."/>
            <person name="Bills G."/>
            <person name="Bluhm B."/>
            <person name="Cannon C."/>
            <person name="Castanera R."/>
            <person name="Culley D."/>
            <person name="Daum C."/>
            <person name="Ezra D."/>
            <person name="Gonzalez J."/>
            <person name="Henrissat B."/>
            <person name="Kuo A."/>
            <person name="Liang C."/>
            <person name="Lipzen A."/>
            <person name="Lutzoni F."/>
            <person name="Magnuson J."/>
            <person name="Mondo S."/>
            <person name="Nolan M."/>
            <person name="Ohm R."/>
            <person name="Pangilinan J."/>
            <person name="Park H.-J."/>
            <person name="Ramirez L."/>
            <person name="Alfaro M."/>
            <person name="Sun H."/>
            <person name="Tritt A."/>
            <person name="Yoshinaga Y."/>
            <person name="Zwiers L.-H."/>
            <person name="Turgeon B."/>
            <person name="Goodwin S."/>
            <person name="Spatafora J."/>
            <person name="Crous P."/>
            <person name="Grigoriev I."/>
        </authorList>
    </citation>
    <scope>NUCLEOTIDE SEQUENCE</scope>
    <source>
        <strain evidence="2">CBS 121410</strain>
    </source>
</reference>
<dbReference type="OrthoDB" id="47375at2759"/>